<feature type="domain" description="DUF1731" evidence="2">
    <location>
        <begin position="327"/>
        <end position="373"/>
    </location>
</feature>
<dbReference type="Gramene" id="CML183CT">
    <property type="protein sequence ID" value="CML183CT"/>
    <property type="gene ID" value="CML183C"/>
</dbReference>
<keyword evidence="4" id="KW-1185">Reference proteome</keyword>
<reference evidence="3 4" key="1">
    <citation type="journal article" date="2004" name="Nature">
        <title>Genome sequence of the ultrasmall unicellular red alga Cyanidioschyzon merolae 10D.</title>
        <authorList>
            <person name="Matsuzaki M."/>
            <person name="Misumi O."/>
            <person name="Shin-i T."/>
            <person name="Maruyama S."/>
            <person name="Takahara M."/>
            <person name="Miyagishima S."/>
            <person name="Mori T."/>
            <person name="Nishida K."/>
            <person name="Yagisawa F."/>
            <person name="Nishida K."/>
            <person name="Yoshida Y."/>
            <person name="Nishimura Y."/>
            <person name="Nakao S."/>
            <person name="Kobayashi T."/>
            <person name="Momoyama Y."/>
            <person name="Higashiyama T."/>
            <person name="Minoda A."/>
            <person name="Sano M."/>
            <person name="Nomoto H."/>
            <person name="Oishi K."/>
            <person name="Hayashi H."/>
            <person name="Ohta F."/>
            <person name="Nishizaka S."/>
            <person name="Haga S."/>
            <person name="Miura S."/>
            <person name="Morishita T."/>
            <person name="Kabeya Y."/>
            <person name="Terasawa K."/>
            <person name="Suzuki Y."/>
            <person name="Ishii Y."/>
            <person name="Asakawa S."/>
            <person name="Takano H."/>
            <person name="Ohta N."/>
            <person name="Kuroiwa H."/>
            <person name="Tanaka K."/>
            <person name="Shimizu N."/>
            <person name="Sugano S."/>
            <person name="Sato N."/>
            <person name="Nozaki H."/>
            <person name="Ogasawara N."/>
            <person name="Kohara Y."/>
            <person name="Kuroiwa T."/>
        </authorList>
    </citation>
    <scope>NUCLEOTIDE SEQUENCE [LARGE SCALE GENOMIC DNA]</scope>
    <source>
        <strain evidence="3 4">10D</strain>
    </source>
</reference>
<dbReference type="Gene3D" id="3.40.50.720">
    <property type="entry name" value="NAD(P)-binding Rossmann-like Domain"/>
    <property type="match status" value="1"/>
</dbReference>
<sequence>MLSFFCLLALPNQQRPLLHAPAFAGACPRVSSFVGDWCKQEPRNCLQSSNRCARRAFKNSLRIEASDTRAKTVLVSGGSGFVGRALVRKLLGSGKAVTLLARDTEKARKTFNYKVEAIYFEATAADAPAKEVVEAVAGSDAIINLAGEPISEGRWTAERKRRILESRVNGTLQLVRAVHHADRKPKVLISTSAVGYYGTSEVETFDEDSPSIGTDFLASVAKKWEAAAQDAGIRTVINRFGIVLGPDGGALSRMLPLFNLFIGGTIGSGRQWISWIHIQDLVNIIMHELESPDFQGVYNVTAPTPVQFQKFCDSLARALKRPNWLPVPSFTLQLILGEAAELVLQGQRVLPKRLLQSGLKFQYQEIQPALDEIAASWKLPVRSA</sequence>
<reference evidence="3 4" key="2">
    <citation type="journal article" date="2007" name="BMC Biol.">
        <title>A 100%-complete sequence reveals unusually simple genomic features in the hot-spring red alga Cyanidioschyzon merolae.</title>
        <authorList>
            <person name="Nozaki H."/>
            <person name="Takano H."/>
            <person name="Misumi O."/>
            <person name="Terasawa K."/>
            <person name="Matsuzaki M."/>
            <person name="Maruyama S."/>
            <person name="Nishida K."/>
            <person name="Yagisawa F."/>
            <person name="Yoshida Y."/>
            <person name="Fujiwara T."/>
            <person name="Takio S."/>
            <person name="Tamura K."/>
            <person name="Chung S.J."/>
            <person name="Nakamura S."/>
            <person name="Kuroiwa H."/>
            <person name="Tanaka K."/>
            <person name="Sato N."/>
            <person name="Kuroiwa T."/>
        </authorList>
    </citation>
    <scope>NUCLEOTIDE SEQUENCE [LARGE SCALE GENOMIC DNA]</scope>
    <source>
        <strain evidence="3 4">10D</strain>
    </source>
</reference>
<evidence type="ECO:0008006" key="5">
    <source>
        <dbReference type="Google" id="ProtNLM"/>
    </source>
</evidence>
<dbReference type="KEGG" id="cme:CYME_CML183C"/>
<dbReference type="SUPFAM" id="SSF51735">
    <property type="entry name" value="NAD(P)-binding Rossmann-fold domains"/>
    <property type="match status" value="1"/>
</dbReference>
<dbReference type="InterPro" id="IPR010099">
    <property type="entry name" value="SDR39U1"/>
</dbReference>
<accession>M1VIB0</accession>
<gene>
    <name evidence="3" type="ORF">CYME_CML183C</name>
</gene>
<dbReference type="PANTHER" id="PTHR11092:SF0">
    <property type="entry name" value="EPIMERASE FAMILY PROTEIN SDR39U1"/>
    <property type="match status" value="1"/>
</dbReference>
<dbReference type="OMA" id="YLPWIHI"/>
<dbReference type="Proteomes" id="UP000007014">
    <property type="component" value="Chromosome 12"/>
</dbReference>
<dbReference type="RefSeq" id="XP_005536819.1">
    <property type="nucleotide sequence ID" value="XM_005536762.1"/>
</dbReference>
<dbReference type="Pfam" id="PF08338">
    <property type="entry name" value="DUF1731"/>
    <property type="match status" value="1"/>
</dbReference>
<evidence type="ECO:0000259" key="2">
    <source>
        <dbReference type="Pfam" id="PF08338"/>
    </source>
</evidence>
<proteinExistence type="predicted"/>
<evidence type="ECO:0000313" key="4">
    <source>
        <dbReference type="Proteomes" id="UP000007014"/>
    </source>
</evidence>
<dbReference type="InterPro" id="IPR001509">
    <property type="entry name" value="Epimerase_deHydtase"/>
</dbReference>
<dbReference type="NCBIfam" id="TIGR01777">
    <property type="entry name" value="yfcH"/>
    <property type="match status" value="1"/>
</dbReference>
<dbReference type="Pfam" id="PF01370">
    <property type="entry name" value="Epimerase"/>
    <property type="match status" value="1"/>
</dbReference>
<dbReference type="eggNOG" id="KOG3019">
    <property type="taxonomic scope" value="Eukaryota"/>
</dbReference>
<dbReference type="OrthoDB" id="276721at2759"/>
<name>M1VIB0_CYAM1</name>
<protein>
    <recommendedName>
        <fullName evidence="5">TIGR01777 family protein</fullName>
    </recommendedName>
</protein>
<dbReference type="PANTHER" id="PTHR11092">
    <property type="entry name" value="SUGAR NUCLEOTIDE EPIMERASE RELATED"/>
    <property type="match status" value="1"/>
</dbReference>
<evidence type="ECO:0000259" key="1">
    <source>
        <dbReference type="Pfam" id="PF01370"/>
    </source>
</evidence>
<dbReference type="CDD" id="cd05242">
    <property type="entry name" value="SDR_a8"/>
    <property type="match status" value="1"/>
</dbReference>
<evidence type="ECO:0000313" key="3">
    <source>
        <dbReference type="EMBL" id="BAM80783.1"/>
    </source>
</evidence>
<dbReference type="AlphaFoldDB" id="M1VIB0"/>
<organism evidence="3 4">
    <name type="scientific">Cyanidioschyzon merolae (strain NIES-3377 / 10D)</name>
    <name type="common">Unicellular red alga</name>
    <dbReference type="NCBI Taxonomy" id="280699"/>
    <lineage>
        <taxon>Eukaryota</taxon>
        <taxon>Rhodophyta</taxon>
        <taxon>Bangiophyceae</taxon>
        <taxon>Cyanidiales</taxon>
        <taxon>Cyanidiaceae</taxon>
        <taxon>Cyanidioschyzon</taxon>
    </lineage>
</organism>
<dbReference type="GeneID" id="16994589"/>
<dbReference type="HOGENOM" id="CLU_047373_1_0_1"/>
<dbReference type="InterPro" id="IPR036291">
    <property type="entry name" value="NAD(P)-bd_dom_sf"/>
</dbReference>
<dbReference type="EMBL" id="AP006494">
    <property type="protein sequence ID" value="BAM80783.1"/>
    <property type="molecule type" value="Genomic_DNA"/>
</dbReference>
<dbReference type="InterPro" id="IPR013549">
    <property type="entry name" value="DUF1731"/>
</dbReference>
<feature type="domain" description="NAD-dependent epimerase/dehydratase" evidence="1">
    <location>
        <begin position="73"/>
        <end position="300"/>
    </location>
</feature>